<reference evidence="5 6" key="1">
    <citation type="submission" date="2016-11" db="EMBL/GenBank/DDBJ databases">
        <authorList>
            <person name="Jaros S."/>
            <person name="Januszkiewicz K."/>
            <person name="Wedrychowicz H."/>
        </authorList>
    </citation>
    <scope>NUCLEOTIDE SEQUENCE [LARGE SCALE GENOMIC DNA]</scope>
    <source>
        <strain evidence="5 6">GAS242</strain>
    </source>
</reference>
<comment type="similarity">
    <text evidence="1">Belongs to the P-Pant transferase superfamily. Gsp/Sfp/HetI/AcpT family.</text>
</comment>
<dbReference type="PANTHER" id="PTHR12215">
    <property type="entry name" value="PHOSPHOPANTETHEINE TRANSFERASE"/>
    <property type="match status" value="1"/>
</dbReference>
<dbReference type="GO" id="GO:0019878">
    <property type="term" value="P:lysine biosynthetic process via aminoadipic acid"/>
    <property type="evidence" value="ECO:0007669"/>
    <property type="project" value="TreeGrafter"/>
</dbReference>
<dbReference type="Gene3D" id="3.90.470.20">
    <property type="entry name" value="4'-phosphopantetheinyl transferase domain"/>
    <property type="match status" value="2"/>
</dbReference>
<keyword evidence="2 5" id="KW-0808">Transferase</keyword>
<dbReference type="RefSeq" id="WP_079568329.1">
    <property type="nucleotide sequence ID" value="NZ_LT670818.1"/>
</dbReference>
<dbReference type="EMBL" id="LT670818">
    <property type="protein sequence ID" value="SHG98829.1"/>
    <property type="molecule type" value="Genomic_DNA"/>
</dbReference>
<sequence>MNIQGPIWGEFVGWYALPEKEVHVWRTTLDMAPSGFTKFWQILAPDERERADRFHFERDRRRAVIARGYLRLLLGQFLDLPPNKVQFEYDEFGKPGLLPEQGPSVQFNVSHSGDLILIAIGRGLAVGVDVERIRTDLDVADIAARFFSANENELLASLGGPLRYKAFFNCWTRKEAYLKARGIGLSLPLDQFDVSFLPGEEPRLLATRPDPAEASQWRVRALDLSGDYAAALAAPNSKWGLKCWDWDPLILVDGAKSA</sequence>
<dbReference type="Proteomes" id="UP000190675">
    <property type="component" value="Chromosome I"/>
</dbReference>
<dbReference type="InterPro" id="IPR055066">
    <property type="entry name" value="AASDHPPT_N"/>
</dbReference>
<evidence type="ECO:0000256" key="2">
    <source>
        <dbReference type="ARBA" id="ARBA00022679"/>
    </source>
</evidence>
<evidence type="ECO:0000313" key="5">
    <source>
        <dbReference type="EMBL" id="SHG98829.1"/>
    </source>
</evidence>
<organism evidence="5 6">
    <name type="scientific">Bradyrhizobium erythrophlei</name>
    <dbReference type="NCBI Taxonomy" id="1437360"/>
    <lineage>
        <taxon>Bacteria</taxon>
        <taxon>Pseudomonadati</taxon>
        <taxon>Pseudomonadota</taxon>
        <taxon>Alphaproteobacteria</taxon>
        <taxon>Hyphomicrobiales</taxon>
        <taxon>Nitrobacteraceae</taxon>
        <taxon>Bradyrhizobium</taxon>
    </lineage>
</organism>
<evidence type="ECO:0000259" key="4">
    <source>
        <dbReference type="Pfam" id="PF22624"/>
    </source>
</evidence>
<gene>
    <name evidence="5" type="ORF">SAMN05444169_5131</name>
</gene>
<dbReference type="SUPFAM" id="SSF56214">
    <property type="entry name" value="4'-phosphopantetheinyl transferase"/>
    <property type="match status" value="2"/>
</dbReference>
<feature type="domain" description="4'-phosphopantetheinyl transferase N-terminal" evidence="4">
    <location>
        <begin position="34"/>
        <end position="119"/>
    </location>
</feature>
<dbReference type="Pfam" id="PF01648">
    <property type="entry name" value="ACPS"/>
    <property type="match status" value="1"/>
</dbReference>
<dbReference type="InterPro" id="IPR037143">
    <property type="entry name" value="4-PPantetheinyl_Trfase_dom_sf"/>
</dbReference>
<accession>A0A1M5PBJ8</accession>
<proteinExistence type="inferred from homology"/>
<protein>
    <submittedName>
        <fullName evidence="5">4'-phosphopantetheinyl transferase</fullName>
    </submittedName>
</protein>
<dbReference type="OrthoDB" id="9808281at2"/>
<dbReference type="InterPro" id="IPR008278">
    <property type="entry name" value="4-PPantetheinyl_Trfase_dom"/>
</dbReference>
<dbReference type="Pfam" id="PF22624">
    <property type="entry name" value="AASDHPPT_N"/>
    <property type="match status" value="1"/>
</dbReference>
<dbReference type="GO" id="GO:0005829">
    <property type="term" value="C:cytosol"/>
    <property type="evidence" value="ECO:0007669"/>
    <property type="project" value="TreeGrafter"/>
</dbReference>
<dbReference type="AlphaFoldDB" id="A0A1M5PBJ8"/>
<name>A0A1M5PBJ8_9BRAD</name>
<dbReference type="PANTHER" id="PTHR12215:SF10">
    <property type="entry name" value="L-AMINOADIPATE-SEMIALDEHYDE DEHYDROGENASE-PHOSPHOPANTETHEINYL TRANSFERASE"/>
    <property type="match status" value="1"/>
</dbReference>
<dbReference type="InterPro" id="IPR050559">
    <property type="entry name" value="P-Pant_transferase_sf"/>
</dbReference>
<feature type="domain" description="4'-phosphopantetheinyl transferase" evidence="3">
    <location>
        <begin position="125"/>
        <end position="233"/>
    </location>
</feature>
<dbReference type="GO" id="GO:0000287">
    <property type="term" value="F:magnesium ion binding"/>
    <property type="evidence" value="ECO:0007669"/>
    <property type="project" value="InterPro"/>
</dbReference>
<evidence type="ECO:0000259" key="3">
    <source>
        <dbReference type="Pfam" id="PF01648"/>
    </source>
</evidence>
<dbReference type="GO" id="GO:0008897">
    <property type="term" value="F:holo-[acyl-carrier-protein] synthase activity"/>
    <property type="evidence" value="ECO:0007669"/>
    <property type="project" value="InterPro"/>
</dbReference>
<evidence type="ECO:0000313" key="6">
    <source>
        <dbReference type="Proteomes" id="UP000190675"/>
    </source>
</evidence>
<evidence type="ECO:0000256" key="1">
    <source>
        <dbReference type="ARBA" id="ARBA00010990"/>
    </source>
</evidence>